<dbReference type="OrthoDB" id="5399138at2759"/>
<dbReference type="SMART" id="SM00389">
    <property type="entry name" value="HOX"/>
    <property type="match status" value="1"/>
</dbReference>
<dbReference type="InterPro" id="IPR008422">
    <property type="entry name" value="KN_HD"/>
</dbReference>
<evidence type="ECO:0000313" key="9">
    <source>
        <dbReference type="EMBL" id="GCB69618.1"/>
    </source>
</evidence>
<evidence type="ECO:0000256" key="3">
    <source>
        <dbReference type="ARBA" id="ARBA00023125"/>
    </source>
</evidence>
<evidence type="ECO:0000256" key="6">
    <source>
        <dbReference type="PROSITE-ProRule" id="PRU00108"/>
    </source>
</evidence>
<dbReference type="SUPFAM" id="SSF46689">
    <property type="entry name" value="Homeodomain-like"/>
    <property type="match status" value="1"/>
</dbReference>
<dbReference type="Pfam" id="PF05920">
    <property type="entry name" value="Homeobox_KN"/>
    <property type="match status" value="1"/>
</dbReference>
<dbReference type="GO" id="GO:0048468">
    <property type="term" value="P:cell development"/>
    <property type="evidence" value="ECO:0007669"/>
    <property type="project" value="TreeGrafter"/>
</dbReference>
<organism evidence="9 10">
    <name type="scientific">Scyliorhinus torazame</name>
    <name type="common">Cloudy catshark</name>
    <name type="synonym">Catulus torazame</name>
    <dbReference type="NCBI Taxonomy" id="75743"/>
    <lineage>
        <taxon>Eukaryota</taxon>
        <taxon>Metazoa</taxon>
        <taxon>Chordata</taxon>
        <taxon>Craniata</taxon>
        <taxon>Vertebrata</taxon>
        <taxon>Chondrichthyes</taxon>
        <taxon>Elasmobranchii</taxon>
        <taxon>Galeomorphii</taxon>
        <taxon>Galeoidea</taxon>
        <taxon>Carcharhiniformes</taxon>
        <taxon>Scyliorhinidae</taxon>
        <taxon>Scyliorhinus</taxon>
    </lineage>
</organism>
<dbReference type="InterPro" id="IPR017970">
    <property type="entry name" value="Homeobox_CS"/>
</dbReference>
<evidence type="ECO:0000256" key="1">
    <source>
        <dbReference type="ARBA" id="ARBA00004123"/>
    </source>
</evidence>
<dbReference type="SMART" id="SM00548">
    <property type="entry name" value="IRO"/>
    <property type="match status" value="1"/>
</dbReference>
<evidence type="ECO:0000313" key="10">
    <source>
        <dbReference type="Proteomes" id="UP000288216"/>
    </source>
</evidence>
<reference evidence="9 10" key="1">
    <citation type="journal article" date="2018" name="Nat. Ecol. Evol.">
        <title>Shark genomes provide insights into elasmobranch evolution and the origin of vertebrates.</title>
        <authorList>
            <person name="Hara Y"/>
            <person name="Yamaguchi K"/>
            <person name="Onimaru K"/>
            <person name="Kadota M"/>
            <person name="Koyanagi M"/>
            <person name="Keeley SD"/>
            <person name="Tatsumi K"/>
            <person name="Tanaka K"/>
            <person name="Motone F"/>
            <person name="Kageyama Y"/>
            <person name="Nozu R"/>
            <person name="Adachi N"/>
            <person name="Nishimura O"/>
            <person name="Nakagawa R"/>
            <person name="Tanegashima C"/>
            <person name="Kiyatake I"/>
            <person name="Matsumoto R"/>
            <person name="Murakumo K"/>
            <person name="Nishida K"/>
            <person name="Terakita A"/>
            <person name="Kuratani S"/>
            <person name="Sato K"/>
            <person name="Hyodo S Kuraku.S."/>
        </authorList>
    </citation>
    <scope>NUCLEOTIDE SEQUENCE [LARGE SCALE GENOMIC DNA]</scope>
</reference>
<dbReference type="GO" id="GO:0030182">
    <property type="term" value="P:neuron differentiation"/>
    <property type="evidence" value="ECO:0007669"/>
    <property type="project" value="TreeGrafter"/>
</dbReference>
<dbReference type="InterPro" id="IPR001356">
    <property type="entry name" value="HD"/>
</dbReference>
<dbReference type="GO" id="GO:0000978">
    <property type="term" value="F:RNA polymerase II cis-regulatory region sequence-specific DNA binding"/>
    <property type="evidence" value="ECO:0007669"/>
    <property type="project" value="TreeGrafter"/>
</dbReference>
<feature type="region of interest" description="Disordered" evidence="7">
    <location>
        <begin position="173"/>
        <end position="218"/>
    </location>
</feature>
<dbReference type="OMA" id="HPHEDAS"/>
<dbReference type="FunFam" id="1.10.10.60:FF:000003">
    <property type="entry name" value="Iroquois-class homeobox protein IRX"/>
    <property type="match status" value="1"/>
</dbReference>
<dbReference type="InterPro" id="IPR009057">
    <property type="entry name" value="Homeodomain-like_sf"/>
</dbReference>
<dbReference type="InterPro" id="IPR003893">
    <property type="entry name" value="Iroquois_homeo"/>
</dbReference>
<evidence type="ECO:0000259" key="8">
    <source>
        <dbReference type="PROSITE" id="PS50071"/>
    </source>
</evidence>
<dbReference type="PROSITE" id="PS00027">
    <property type="entry name" value="HOMEOBOX_1"/>
    <property type="match status" value="1"/>
</dbReference>
<dbReference type="Gene3D" id="1.10.10.60">
    <property type="entry name" value="Homeodomain-like"/>
    <property type="match status" value="1"/>
</dbReference>
<dbReference type="CDD" id="cd00086">
    <property type="entry name" value="homeodomain"/>
    <property type="match status" value="1"/>
</dbReference>
<dbReference type="PANTHER" id="PTHR11211:SF15">
    <property type="entry name" value="IROQUOIS-CLASS HOMEODOMAIN PROTEIN IRX-2"/>
    <property type="match status" value="1"/>
</dbReference>
<dbReference type="EMBL" id="BFAA01001724">
    <property type="protein sequence ID" value="GCB69618.1"/>
    <property type="molecule type" value="Genomic_DNA"/>
</dbReference>
<dbReference type="STRING" id="75743.A0A401P934"/>
<evidence type="ECO:0000256" key="5">
    <source>
        <dbReference type="ARBA" id="ARBA00023242"/>
    </source>
</evidence>
<dbReference type="GO" id="GO:0000981">
    <property type="term" value="F:DNA-binding transcription factor activity, RNA polymerase II-specific"/>
    <property type="evidence" value="ECO:0007669"/>
    <property type="project" value="InterPro"/>
</dbReference>
<accession>A0A401P934</accession>
<evidence type="ECO:0000256" key="4">
    <source>
        <dbReference type="ARBA" id="ARBA00023155"/>
    </source>
</evidence>
<gene>
    <name evidence="9" type="ORF">scyTo_0005512</name>
</gene>
<proteinExistence type="inferred from homology"/>
<dbReference type="PANTHER" id="PTHR11211">
    <property type="entry name" value="IROQUOIS-CLASS HOMEODOMAIN PROTEIN IRX"/>
    <property type="match status" value="1"/>
</dbReference>
<feature type="region of interest" description="Disordered" evidence="7">
    <location>
        <begin position="257"/>
        <end position="299"/>
    </location>
</feature>
<protein>
    <recommendedName>
        <fullName evidence="8">Homeobox domain-containing protein</fullName>
    </recommendedName>
</protein>
<comment type="caution">
    <text evidence="9">The sequence shown here is derived from an EMBL/GenBank/DDBJ whole genome shotgun (WGS) entry which is preliminary data.</text>
</comment>
<dbReference type="Proteomes" id="UP000288216">
    <property type="component" value="Unassembled WGS sequence"/>
</dbReference>
<feature type="compositionally biased region" description="Basic and acidic residues" evidence="7">
    <location>
        <begin position="192"/>
        <end position="208"/>
    </location>
</feature>
<keyword evidence="5 6" id="KW-0539">Nucleus</keyword>
<keyword evidence="4 6" id="KW-0371">Homeobox</keyword>
<dbReference type="AlphaFoldDB" id="A0A401P934"/>
<comment type="subcellular location">
    <subcellularLocation>
        <location evidence="1 6">Nucleus</location>
    </subcellularLocation>
</comment>
<comment type="similarity">
    <text evidence="2">Belongs to the TALE/IRO homeobox family.</text>
</comment>
<dbReference type="GO" id="GO:0005634">
    <property type="term" value="C:nucleus"/>
    <property type="evidence" value="ECO:0007669"/>
    <property type="project" value="UniProtKB-SubCell"/>
</dbReference>
<feature type="domain" description="Homeobox" evidence="8">
    <location>
        <begin position="108"/>
        <end position="171"/>
    </location>
</feature>
<name>A0A401P934_SCYTO</name>
<feature type="DNA-binding region" description="Homeobox" evidence="6">
    <location>
        <begin position="110"/>
        <end position="172"/>
    </location>
</feature>
<keyword evidence="10" id="KW-1185">Reference proteome</keyword>
<keyword evidence="3 6" id="KW-0238">DNA-binding</keyword>
<evidence type="ECO:0000256" key="2">
    <source>
        <dbReference type="ARBA" id="ARBA00008446"/>
    </source>
</evidence>
<evidence type="ECO:0000256" key="7">
    <source>
        <dbReference type="SAM" id="MobiDB-lite"/>
    </source>
</evidence>
<dbReference type="PROSITE" id="PS50071">
    <property type="entry name" value="HOMEOBOX_2"/>
    <property type="match status" value="1"/>
</dbReference>
<sequence length="462" mass="50960">MSYPQGYLYQPAGSLALYSCPAYSASALTAPRSDELGRASSGSAFSPYAGSAAFTAPSAGFTNPLQYSTEPATGFPSYMGSPYDAHTTGMAGTLSYHPYGNAAYPYQLNDPAYRKNATRDATATLKAWLQEHRKNPYPTKGEKIMLAIITKMTLTQVSTWFANARRRLKKENKMTWAPRNKSEDEEEEDFGESERSKEECLKTKHDQNETSAEDEGISLHVDTLTDSSCSPECEGEKLSRVEDNICESGSESKEKCDNCIVDDDDDVVDDDDDDDGSDEEEEERDLSRKTMNSSPLSRVEATLLNVQEDESSGRRNKNSLSSIISSVSQTQVSKPKLWSLAEIATSDIKQQIGQICSSSPNSSSSSTSSTYPATSILGRPIYYTSPFYTNYTNYANFNHLQSQGILRYSTNETVLNTASIHKQSTDSLKNTSSQLEQHFRATNYDSKKDPSDVCTVGVQPYL</sequence>
<feature type="compositionally biased region" description="Acidic residues" evidence="7">
    <location>
        <begin position="260"/>
        <end position="284"/>
    </location>
</feature>